<reference evidence="5" key="1">
    <citation type="journal article" date="2020" name="Stud. Mycol.">
        <title>101 Dothideomycetes genomes: a test case for predicting lifestyles and emergence of pathogens.</title>
        <authorList>
            <person name="Haridas S."/>
            <person name="Albert R."/>
            <person name="Binder M."/>
            <person name="Bloem J."/>
            <person name="Labutti K."/>
            <person name="Salamov A."/>
            <person name="Andreopoulos B."/>
            <person name="Baker S."/>
            <person name="Barry K."/>
            <person name="Bills G."/>
            <person name="Bluhm B."/>
            <person name="Cannon C."/>
            <person name="Castanera R."/>
            <person name="Culley D."/>
            <person name="Daum C."/>
            <person name="Ezra D."/>
            <person name="Gonzalez J."/>
            <person name="Henrissat B."/>
            <person name="Kuo A."/>
            <person name="Liang C."/>
            <person name="Lipzen A."/>
            <person name="Lutzoni F."/>
            <person name="Magnuson J."/>
            <person name="Mondo S."/>
            <person name="Nolan M."/>
            <person name="Ohm R."/>
            <person name="Pangilinan J."/>
            <person name="Park H.-J."/>
            <person name="Ramirez L."/>
            <person name="Alfaro M."/>
            <person name="Sun H."/>
            <person name="Tritt A."/>
            <person name="Yoshinaga Y."/>
            <person name="Zwiers L.-H."/>
            <person name="Turgeon B."/>
            <person name="Goodwin S."/>
            <person name="Spatafora J."/>
            <person name="Crous P."/>
            <person name="Grigoriev I."/>
        </authorList>
    </citation>
    <scope>NUCLEOTIDE SEQUENCE</scope>
    <source>
        <strain evidence="5">CBS 121739</strain>
    </source>
</reference>
<accession>A0A6A6W8D3</accession>
<dbReference type="Proteomes" id="UP000799437">
    <property type="component" value="Unassembled WGS sequence"/>
</dbReference>
<evidence type="ECO:0000259" key="4">
    <source>
        <dbReference type="PROSITE" id="PS50102"/>
    </source>
</evidence>
<evidence type="ECO:0000256" key="1">
    <source>
        <dbReference type="ARBA" id="ARBA00022884"/>
    </source>
</evidence>
<keyword evidence="6" id="KW-1185">Reference proteome</keyword>
<feature type="region of interest" description="Disordered" evidence="3">
    <location>
        <begin position="192"/>
        <end position="234"/>
    </location>
</feature>
<evidence type="ECO:0000256" key="3">
    <source>
        <dbReference type="SAM" id="MobiDB-lite"/>
    </source>
</evidence>
<dbReference type="GO" id="GO:0005737">
    <property type="term" value="C:cytoplasm"/>
    <property type="evidence" value="ECO:0007669"/>
    <property type="project" value="TreeGrafter"/>
</dbReference>
<gene>
    <name evidence="5" type="ORF">EJ05DRAFT_537461</name>
</gene>
<dbReference type="PANTHER" id="PTHR23003:SF61">
    <property type="entry name" value="GRP1P"/>
    <property type="match status" value="1"/>
</dbReference>
<dbReference type="GeneID" id="54490441"/>
<dbReference type="SMART" id="SM00360">
    <property type="entry name" value="RRM"/>
    <property type="match status" value="2"/>
</dbReference>
<dbReference type="Pfam" id="PF00076">
    <property type="entry name" value="RRM_1"/>
    <property type="match status" value="2"/>
</dbReference>
<sequence length="554" mass="61746">MDDHLDAVHALKRQLEQARVQPSDTPSSDNWSDLFDAHIANFENHDIILNKVLSLHAIPPGVRLELVAMSVSTEQSRQAAVKLKGLLFSVQNITNLAFPAPPHPEPSTAPFACLIRISNLANEITAEDIAVKFEGYGVSNIRFVQDGRRCRCAIVSVHSGRMQQLACSEMNGKILRGRHLLVEAFADAPKDIDSSSIPPEHAIRAEDTVKSSSRKAQTQKPITGRIPGSLLPNDVSNLLPHTQRRANPNGKRKAVEELTHQSSSPNKRVLQATEAGYNVAASNEPNVQPVEYEDITEEVQRRLQAKEAQRQRDKASKMNPAGRKRLRESFESIEYLQNAEASPESKRYRDISDVSDINDMLRNITPLAAGSSGEINSTANAGQVIVHRRGGGFTTNFLGDQYDRMTPTELEIVKSESESVDSQVRTIQDYTPSESVVLRIGNLDWVTTEGDLEVLFKGFDVTSISIPIERSGRHPGHGFVNMSNSLEAERAISELYGEDLFDRKVTVELMQNDDHKSRYKLEHRGKTYRMDTSETSQPVCHDGKWMFLKSDATY</sequence>
<dbReference type="InterPro" id="IPR000504">
    <property type="entry name" value="RRM_dom"/>
</dbReference>
<dbReference type="PANTHER" id="PTHR23003">
    <property type="entry name" value="RNA RECOGNITION MOTIF RRM DOMAIN CONTAINING PROTEIN"/>
    <property type="match status" value="1"/>
</dbReference>
<protein>
    <recommendedName>
        <fullName evidence="4">RRM domain-containing protein</fullName>
    </recommendedName>
</protein>
<dbReference type="InterPro" id="IPR050374">
    <property type="entry name" value="RRT5_SRSF_SR"/>
</dbReference>
<keyword evidence="1 2" id="KW-0694">RNA-binding</keyword>
<evidence type="ECO:0000313" key="6">
    <source>
        <dbReference type="Proteomes" id="UP000799437"/>
    </source>
</evidence>
<evidence type="ECO:0000256" key="2">
    <source>
        <dbReference type="PROSITE-ProRule" id="PRU00176"/>
    </source>
</evidence>
<dbReference type="AlphaFoldDB" id="A0A6A6W8D3"/>
<dbReference type="Gene3D" id="3.30.70.330">
    <property type="match status" value="2"/>
</dbReference>
<dbReference type="PROSITE" id="PS50102">
    <property type="entry name" value="RRM"/>
    <property type="match status" value="1"/>
</dbReference>
<feature type="domain" description="RRM" evidence="4">
    <location>
        <begin position="436"/>
        <end position="512"/>
    </location>
</feature>
<name>A0A6A6W8D3_9PEZI</name>
<feature type="compositionally biased region" description="Basic and acidic residues" evidence="3">
    <location>
        <begin position="303"/>
        <end position="316"/>
    </location>
</feature>
<feature type="region of interest" description="Disordered" evidence="3">
    <location>
        <begin position="303"/>
        <end position="326"/>
    </location>
</feature>
<dbReference type="InterPro" id="IPR012677">
    <property type="entry name" value="Nucleotide-bd_a/b_plait_sf"/>
</dbReference>
<dbReference type="InterPro" id="IPR035979">
    <property type="entry name" value="RBD_domain_sf"/>
</dbReference>
<dbReference type="OrthoDB" id="439808at2759"/>
<dbReference type="GO" id="GO:0005634">
    <property type="term" value="C:nucleus"/>
    <property type="evidence" value="ECO:0007669"/>
    <property type="project" value="TreeGrafter"/>
</dbReference>
<proteinExistence type="predicted"/>
<dbReference type="GO" id="GO:1990904">
    <property type="term" value="C:ribonucleoprotein complex"/>
    <property type="evidence" value="ECO:0007669"/>
    <property type="project" value="TreeGrafter"/>
</dbReference>
<dbReference type="SUPFAM" id="SSF54928">
    <property type="entry name" value="RNA-binding domain, RBD"/>
    <property type="match status" value="2"/>
</dbReference>
<dbReference type="EMBL" id="ML996570">
    <property type="protein sequence ID" value="KAF2759112.1"/>
    <property type="molecule type" value="Genomic_DNA"/>
</dbReference>
<dbReference type="RefSeq" id="XP_033601563.1">
    <property type="nucleotide sequence ID" value="XM_033749387.1"/>
</dbReference>
<feature type="compositionally biased region" description="Polar residues" evidence="3">
    <location>
        <begin position="210"/>
        <end position="221"/>
    </location>
</feature>
<evidence type="ECO:0000313" key="5">
    <source>
        <dbReference type="EMBL" id="KAF2759112.1"/>
    </source>
</evidence>
<dbReference type="GO" id="GO:0003729">
    <property type="term" value="F:mRNA binding"/>
    <property type="evidence" value="ECO:0007669"/>
    <property type="project" value="TreeGrafter"/>
</dbReference>
<dbReference type="CDD" id="cd00590">
    <property type="entry name" value="RRM_SF"/>
    <property type="match status" value="2"/>
</dbReference>
<organism evidence="5 6">
    <name type="scientific">Pseudovirgaria hyperparasitica</name>
    <dbReference type="NCBI Taxonomy" id="470096"/>
    <lineage>
        <taxon>Eukaryota</taxon>
        <taxon>Fungi</taxon>
        <taxon>Dikarya</taxon>
        <taxon>Ascomycota</taxon>
        <taxon>Pezizomycotina</taxon>
        <taxon>Dothideomycetes</taxon>
        <taxon>Dothideomycetes incertae sedis</taxon>
        <taxon>Acrospermales</taxon>
        <taxon>Acrospermaceae</taxon>
        <taxon>Pseudovirgaria</taxon>
    </lineage>
</organism>